<accession>T0IVU3</accession>
<dbReference type="Pfam" id="PF02321">
    <property type="entry name" value="OEP"/>
    <property type="match status" value="2"/>
</dbReference>
<dbReference type="Proteomes" id="UP000015531">
    <property type="component" value="Unassembled WGS sequence"/>
</dbReference>
<evidence type="ECO:0000256" key="5">
    <source>
        <dbReference type="ARBA" id="ARBA00022692"/>
    </source>
</evidence>
<evidence type="ECO:0000256" key="7">
    <source>
        <dbReference type="ARBA" id="ARBA00023237"/>
    </source>
</evidence>
<evidence type="ECO:0000313" key="10">
    <source>
        <dbReference type="Proteomes" id="UP000015531"/>
    </source>
</evidence>
<dbReference type="InterPro" id="IPR003423">
    <property type="entry name" value="OMP_efflux"/>
</dbReference>
<keyword evidence="8" id="KW-0732">Signal</keyword>
<dbReference type="GO" id="GO:0015288">
    <property type="term" value="F:porin activity"/>
    <property type="evidence" value="ECO:0007669"/>
    <property type="project" value="TreeGrafter"/>
</dbReference>
<evidence type="ECO:0000313" key="9">
    <source>
        <dbReference type="EMBL" id="EQB15960.1"/>
    </source>
</evidence>
<gene>
    <name evidence="9" type="ORF">RLDS_09595</name>
</gene>
<comment type="similarity">
    <text evidence="2">Belongs to the outer membrane factor (OMF) (TC 1.B.17) family.</text>
</comment>
<evidence type="ECO:0000256" key="2">
    <source>
        <dbReference type="ARBA" id="ARBA00007613"/>
    </source>
</evidence>
<feature type="chain" id="PRO_5004565414" description="TolC family protein" evidence="8">
    <location>
        <begin position="18"/>
        <end position="469"/>
    </location>
</feature>
<dbReference type="PATRIC" id="fig|1331060.3.peg.1827"/>
<keyword evidence="3" id="KW-0813">Transport</keyword>
<keyword evidence="4" id="KW-1134">Transmembrane beta strand</keyword>
<dbReference type="InterPro" id="IPR051906">
    <property type="entry name" value="TolC-like"/>
</dbReference>
<evidence type="ECO:0000256" key="6">
    <source>
        <dbReference type="ARBA" id="ARBA00023136"/>
    </source>
</evidence>
<evidence type="ECO:0008006" key="11">
    <source>
        <dbReference type="Google" id="ProtNLM"/>
    </source>
</evidence>
<keyword evidence="10" id="KW-1185">Reference proteome</keyword>
<evidence type="ECO:0000256" key="4">
    <source>
        <dbReference type="ARBA" id="ARBA00022452"/>
    </source>
</evidence>
<name>T0IVU3_9SPHN</name>
<dbReference type="EMBL" id="ATDP01000081">
    <property type="protein sequence ID" value="EQB15960.1"/>
    <property type="molecule type" value="Genomic_DNA"/>
</dbReference>
<comment type="subcellular location">
    <subcellularLocation>
        <location evidence="1">Cell outer membrane</location>
    </subcellularLocation>
</comment>
<dbReference type="PANTHER" id="PTHR30026:SF22">
    <property type="entry name" value="OUTER MEMBRANE EFFLUX PROTEIN"/>
    <property type="match status" value="1"/>
</dbReference>
<keyword evidence="5" id="KW-0812">Transmembrane</keyword>
<dbReference type="GO" id="GO:0015562">
    <property type="term" value="F:efflux transmembrane transporter activity"/>
    <property type="evidence" value="ECO:0007669"/>
    <property type="project" value="InterPro"/>
</dbReference>
<evidence type="ECO:0000256" key="1">
    <source>
        <dbReference type="ARBA" id="ARBA00004442"/>
    </source>
</evidence>
<keyword evidence="6" id="KW-0472">Membrane</keyword>
<dbReference type="eggNOG" id="COG1538">
    <property type="taxonomic scope" value="Bacteria"/>
</dbReference>
<dbReference type="GO" id="GO:1990281">
    <property type="term" value="C:efflux pump complex"/>
    <property type="evidence" value="ECO:0007669"/>
    <property type="project" value="TreeGrafter"/>
</dbReference>
<protein>
    <recommendedName>
        <fullName evidence="11">TolC family protein</fullName>
    </recommendedName>
</protein>
<dbReference type="PANTHER" id="PTHR30026">
    <property type="entry name" value="OUTER MEMBRANE PROTEIN TOLC"/>
    <property type="match status" value="1"/>
</dbReference>
<dbReference type="AlphaFoldDB" id="T0IVU3"/>
<sequence length="469" mass="50896">MTATLALLLLPDVSAMAAGEQSLLLPPNPEPFSQPVQSDPLLQMSQKTGPMALFRSEVEAAVQTNMLTQEARAGEREAEAARVQSRAALFPSLDLTVDANRSLARNFSNDPGNIIERSRPEGRTDATASVRQRLLDFGATSSRINAGNARVGAARAATFASGTDVALRLVTAWYSILAQRLMEQAAVDYGARQAELRSAVERRIAQGFSATGDLPRVDSAIANVRTRLAMFRRDRASAEAQYRALSGHDAPDIVYRVPLALTDQISQDVVEAMALRAPIVQKAESEARAARQDARAARSERLPTIAAGVDAGRYGVFENSGDYDVRGRVIVRAQIGAGFNARADQASARADAADAYASRIRQEALRDVQMAWSDVKGLEAQLAAAEAAYLASRNNRDVYATRFETSGGTLFDLVTSEDNYFYSIATYVQTLAERDLSRFVLLAKAGALLDAMHIQVDPADERQDERRMP</sequence>
<dbReference type="SUPFAM" id="SSF56954">
    <property type="entry name" value="Outer membrane efflux proteins (OEP)"/>
    <property type="match status" value="1"/>
</dbReference>
<evidence type="ECO:0000256" key="3">
    <source>
        <dbReference type="ARBA" id="ARBA00022448"/>
    </source>
</evidence>
<comment type="caution">
    <text evidence="9">The sequence shown here is derived from an EMBL/GenBank/DDBJ whole genome shotgun (WGS) entry which is preliminary data.</text>
</comment>
<feature type="signal peptide" evidence="8">
    <location>
        <begin position="1"/>
        <end position="17"/>
    </location>
</feature>
<proteinExistence type="inferred from homology"/>
<dbReference type="RefSeq" id="WP_021225656.1">
    <property type="nucleotide sequence ID" value="NZ_ATDP01000081.1"/>
</dbReference>
<evidence type="ECO:0000256" key="8">
    <source>
        <dbReference type="SAM" id="SignalP"/>
    </source>
</evidence>
<organism evidence="9 10">
    <name type="scientific">Sphingobium lactosutens DS20</name>
    <dbReference type="NCBI Taxonomy" id="1331060"/>
    <lineage>
        <taxon>Bacteria</taxon>
        <taxon>Pseudomonadati</taxon>
        <taxon>Pseudomonadota</taxon>
        <taxon>Alphaproteobacteria</taxon>
        <taxon>Sphingomonadales</taxon>
        <taxon>Sphingomonadaceae</taxon>
        <taxon>Sphingobium</taxon>
    </lineage>
</organism>
<dbReference type="Gene3D" id="1.20.1600.10">
    <property type="entry name" value="Outer membrane efflux proteins (OEP)"/>
    <property type="match status" value="1"/>
</dbReference>
<keyword evidence="7" id="KW-0998">Cell outer membrane</keyword>
<dbReference type="GO" id="GO:0009279">
    <property type="term" value="C:cell outer membrane"/>
    <property type="evidence" value="ECO:0007669"/>
    <property type="project" value="UniProtKB-SubCell"/>
</dbReference>
<reference evidence="9 10" key="1">
    <citation type="journal article" date="2013" name="Genome Announc.">
        <title>Draft Genome Sequence of Sphingobium lactosutens Strain DS20T, Isolated from a Hexachlorocyclohexane Dumpsite.</title>
        <authorList>
            <person name="Kumar R."/>
            <person name="Dwivedi V."/>
            <person name="Negi V."/>
            <person name="Khurana J.P."/>
            <person name="Lal R."/>
        </authorList>
    </citation>
    <scope>NUCLEOTIDE SEQUENCE [LARGE SCALE GENOMIC DNA]</scope>
    <source>
        <strain evidence="9 10">DS20</strain>
    </source>
</reference>